<keyword evidence="2" id="KW-0812">Transmembrane</keyword>
<dbReference type="Proteomes" id="UP001596435">
    <property type="component" value="Unassembled WGS sequence"/>
</dbReference>
<organism evidence="4 5">
    <name type="scientific">Kitasatospora paranensis</name>
    <dbReference type="NCBI Taxonomy" id="258053"/>
    <lineage>
        <taxon>Bacteria</taxon>
        <taxon>Bacillati</taxon>
        <taxon>Actinomycetota</taxon>
        <taxon>Actinomycetes</taxon>
        <taxon>Kitasatosporales</taxon>
        <taxon>Streptomycetaceae</taxon>
        <taxon>Kitasatospora</taxon>
    </lineage>
</organism>
<keyword evidence="5" id="KW-1185">Reference proteome</keyword>
<keyword evidence="2" id="KW-1133">Transmembrane helix</keyword>
<gene>
    <name evidence="4" type="ORF">ACFQMG_37200</name>
</gene>
<feature type="region of interest" description="Disordered" evidence="1">
    <location>
        <begin position="154"/>
        <end position="175"/>
    </location>
</feature>
<feature type="transmembrane region" description="Helical" evidence="2">
    <location>
        <begin position="64"/>
        <end position="83"/>
    </location>
</feature>
<keyword evidence="2" id="KW-0472">Membrane</keyword>
<dbReference type="RefSeq" id="WP_345704446.1">
    <property type="nucleotide sequence ID" value="NZ_BAABKV010000001.1"/>
</dbReference>
<proteinExistence type="predicted"/>
<keyword evidence="4" id="KW-0407">Ion channel</keyword>
<dbReference type="Pfam" id="PF07885">
    <property type="entry name" value="Ion_trans_2"/>
    <property type="match status" value="1"/>
</dbReference>
<comment type="caution">
    <text evidence="4">The sequence shown here is derived from an EMBL/GenBank/DDBJ whole genome shotgun (WGS) entry which is preliminary data.</text>
</comment>
<dbReference type="Gene3D" id="1.10.287.70">
    <property type="match status" value="1"/>
</dbReference>
<dbReference type="EMBL" id="JBHTAJ010000157">
    <property type="protein sequence ID" value="MFC7185197.1"/>
    <property type="molecule type" value="Genomic_DNA"/>
</dbReference>
<dbReference type="SUPFAM" id="SSF81324">
    <property type="entry name" value="Voltage-gated potassium channels"/>
    <property type="match status" value="1"/>
</dbReference>
<keyword evidence="4" id="KW-0406">Ion transport</keyword>
<evidence type="ECO:0000256" key="2">
    <source>
        <dbReference type="SAM" id="Phobius"/>
    </source>
</evidence>
<dbReference type="InterPro" id="IPR013099">
    <property type="entry name" value="K_chnl_dom"/>
</dbReference>
<feature type="compositionally biased region" description="Pro residues" evidence="1">
    <location>
        <begin position="163"/>
        <end position="175"/>
    </location>
</feature>
<protein>
    <submittedName>
        <fullName evidence="4">Potassium channel family protein</fullName>
    </submittedName>
</protein>
<reference evidence="5" key="1">
    <citation type="journal article" date="2019" name="Int. J. Syst. Evol. Microbiol.">
        <title>The Global Catalogue of Microorganisms (GCM) 10K type strain sequencing project: providing services to taxonomists for standard genome sequencing and annotation.</title>
        <authorList>
            <consortium name="The Broad Institute Genomics Platform"/>
            <consortium name="The Broad Institute Genome Sequencing Center for Infectious Disease"/>
            <person name="Wu L."/>
            <person name="Ma J."/>
        </authorList>
    </citation>
    <scope>NUCLEOTIDE SEQUENCE [LARGE SCALE GENOMIC DNA]</scope>
    <source>
        <strain evidence="5">CGMCC 1.12859</strain>
    </source>
</reference>
<keyword evidence="4" id="KW-0813">Transport</keyword>
<evidence type="ECO:0000313" key="5">
    <source>
        <dbReference type="Proteomes" id="UP001596435"/>
    </source>
</evidence>
<feature type="transmembrane region" description="Helical" evidence="2">
    <location>
        <begin position="30"/>
        <end position="52"/>
    </location>
</feature>
<accession>A0ABW2G9B7</accession>
<evidence type="ECO:0000256" key="1">
    <source>
        <dbReference type="SAM" id="MobiDB-lite"/>
    </source>
</evidence>
<evidence type="ECO:0000313" key="4">
    <source>
        <dbReference type="EMBL" id="MFC7185197.1"/>
    </source>
</evidence>
<evidence type="ECO:0000259" key="3">
    <source>
        <dbReference type="Pfam" id="PF07885"/>
    </source>
</evidence>
<dbReference type="GO" id="GO:0034220">
    <property type="term" value="P:monoatomic ion transmembrane transport"/>
    <property type="evidence" value="ECO:0007669"/>
    <property type="project" value="UniProtKB-KW"/>
</dbReference>
<feature type="domain" description="Potassium channel" evidence="3">
    <location>
        <begin position="71"/>
        <end position="149"/>
    </location>
</feature>
<sequence>MSVRGLLGAIGLGVVYYLVPMDQPFSDETVVGLVLGLLGITLLVAWQVRQILRSRRPRLRAAEALLTTIPLFLFLFSTVYYLLERSSSGSFSEQMTRTDALYFTVTVFSTVGFGDITARSEVARVLTTGQMLGDLLLIGVAAKVLLGAVQEGMRRQSGSAPGSDPPGPPPPPPPG</sequence>
<name>A0ABW2G9B7_9ACTN</name>